<dbReference type="PANTHER" id="PTHR34584">
    <property type="entry name" value="NA(+)/H(+) ANTIPORTER SUBUNIT E1"/>
    <property type="match status" value="1"/>
</dbReference>
<dbReference type="PIRSF" id="PIRSF019239">
    <property type="entry name" value="MrpE"/>
    <property type="match status" value="1"/>
</dbReference>
<keyword evidence="6 7" id="KW-0472">Membrane</keyword>
<evidence type="ECO:0000256" key="7">
    <source>
        <dbReference type="SAM" id="Phobius"/>
    </source>
</evidence>
<organism evidence="8 9">
    <name type="scientific">Microvirga splendida</name>
    <dbReference type="NCBI Taxonomy" id="2795727"/>
    <lineage>
        <taxon>Bacteria</taxon>
        <taxon>Pseudomonadati</taxon>
        <taxon>Pseudomonadota</taxon>
        <taxon>Alphaproteobacteria</taxon>
        <taxon>Hyphomicrobiales</taxon>
        <taxon>Methylobacteriaceae</taxon>
        <taxon>Microvirga</taxon>
    </lineage>
</organism>
<dbReference type="PANTHER" id="PTHR34584:SF1">
    <property type="entry name" value="NA(+)_H(+) ANTIPORTER SUBUNIT E1"/>
    <property type="match status" value="1"/>
</dbReference>
<dbReference type="EMBL" id="JAELXT010000023">
    <property type="protein sequence ID" value="MBJ6127317.1"/>
    <property type="molecule type" value="Genomic_DNA"/>
</dbReference>
<keyword evidence="3" id="KW-1003">Cell membrane</keyword>
<dbReference type="RefSeq" id="WP_199050542.1">
    <property type="nucleotide sequence ID" value="NZ_JAELXT010000023.1"/>
</dbReference>
<dbReference type="InterPro" id="IPR002758">
    <property type="entry name" value="Cation_antiport_E"/>
</dbReference>
<keyword evidence="9" id="KW-1185">Reference proteome</keyword>
<evidence type="ECO:0000256" key="3">
    <source>
        <dbReference type="ARBA" id="ARBA00022475"/>
    </source>
</evidence>
<evidence type="ECO:0000313" key="8">
    <source>
        <dbReference type="EMBL" id="MBJ6127317.1"/>
    </source>
</evidence>
<comment type="subcellular location">
    <subcellularLocation>
        <location evidence="1">Cell membrane</location>
        <topology evidence="1">Multi-pass membrane protein</topology>
    </subcellularLocation>
</comment>
<comment type="caution">
    <text evidence="8">The sequence shown here is derived from an EMBL/GenBank/DDBJ whole genome shotgun (WGS) entry which is preliminary data.</text>
</comment>
<name>A0ABS0Y4S3_9HYPH</name>
<evidence type="ECO:0000256" key="2">
    <source>
        <dbReference type="ARBA" id="ARBA00006228"/>
    </source>
</evidence>
<feature type="transmembrane region" description="Helical" evidence="7">
    <location>
        <begin position="60"/>
        <end position="83"/>
    </location>
</feature>
<keyword evidence="4 7" id="KW-0812">Transmembrane</keyword>
<reference evidence="9" key="1">
    <citation type="submission" date="2020-12" db="EMBL/GenBank/DDBJ databases">
        <title>Hymenobacter sp.</title>
        <authorList>
            <person name="Kim M.K."/>
        </authorList>
    </citation>
    <scope>NUCLEOTIDE SEQUENCE [LARGE SCALE GENOMIC DNA]</scope>
    <source>
        <strain evidence="9">BT325</strain>
    </source>
</reference>
<gene>
    <name evidence="8" type="ORF">JAO75_18085</name>
</gene>
<protein>
    <submittedName>
        <fullName evidence="8">Na+/H+ antiporter subunit E</fullName>
    </submittedName>
</protein>
<keyword evidence="5 7" id="KW-1133">Transmembrane helix</keyword>
<dbReference type="Proteomes" id="UP000620670">
    <property type="component" value="Unassembled WGS sequence"/>
</dbReference>
<evidence type="ECO:0000256" key="6">
    <source>
        <dbReference type="ARBA" id="ARBA00023136"/>
    </source>
</evidence>
<feature type="transmembrane region" description="Helical" evidence="7">
    <location>
        <begin position="12"/>
        <end position="40"/>
    </location>
</feature>
<evidence type="ECO:0000256" key="5">
    <source>
        <dbReference type="ARBA" id="ARBA00022989"/>
    </source>
</evidence>
<accession>A0ABS0Y4S3</accession>
<dbReference type="NCBIfam" id="NF006518">
    <property type="entry name" value="PRK08965.1-2"/>
    <property type="match status" value="1"/>
</dbReference>
<evidence type="ECO:0000313" key="9">
    <source>
        <dbReference type="Proteomes" id="UP000620670"/>
    </source>
</evidence>
<evidence type="ECO:0000256" key="1">
    <source>
        <dbReference type="ARBA" id="ARBA00004651"/>
    </source>
</evidence>
<dbReference type="Pfam" id="PF01899">
    <property type="entry name" value="MNHE"/>
    <property type="match status" value="1"/>
</dbReference>
<proteinExistence type="inferred from homology"/>
<evidence type="ECO:0000256" key="4">
    <source>
        <dbReference type="ARBA" id="ARBA00022692"/>
    </source>
</evidence>
<sequence>MARLFPQPILSIVIALVWILLVNDLSAGAVALGIIIGWAIPMLTGRYWPERPRIRRPMAVLGYFGIVLKDIAISNVQVAYLVLFRRGDTLRSQYVTVPLDLTTAEAITALAGTITLTPGTVSADLSADGRSLLVHCLETADPAATVAQIKERYERRLKEIFE</sequence>
<comment type="similarity">
    <text evidence="2">Belongs to the CPA3 antiporters (TC 2.A.63) subunit E family.</text>
</comment>